<evidence type="ECO:0000313" key="3">
    <source>
        <dbReference type="Proteomes" id="UP000053257"/>
    </source>
</evidence>
<protein>
    <recommendedName>
        <fullName evidence="4">Asp/Glu/hydantoin racemase</fullName>
    </recommendedName>
</protein>
<dbReference type="PANTHER" id="PTHR28047:SF5">
    <property type="entry name" value="PROTEIN DCG1"/>
    <property type="match status" value="1"/>
</dbReference>
<evidence type="ECO:0000313" key="2">
    <source>
        <dbReference type="EMBL" id="KIP03600.1"/>
    </source>
</evidence>
<sequence>MDRHTKILIANPNSSTSMTDALKPLLADLISDRLELDFYTAPPTAPSSINDAETSAASTAATLPALSQFLSLAQDPLISQPVQYSAILIACYSAHPLTPLLRARVSVPVLNIFEASVIRARALGRPFGIVTTGRYWETALSEGMVDITADTLYGRDVGAGRDENFVGVRSTGLSAAELHSTAREEVDRRIIQASADLVREGAQVVLLGCAGMSGMEEAVLRGARLEAKEVQIVDGVRAGVEILQAWSRLE</sequence>
<dbReference type="HOGENOM" id="CLU_053002_1_0_1"/>
<dbReference type="EMBL" id="KN840608">
    <property type="protein sequence ID" value="KIP03600.1"/>
    <property type="molecule type" value="Genomic_DNA"/>
</dbReference>
<accession>A0A0C3S5K4</accession>
<dbReference type="Pfam" id="PF01177">
    <property type="entry name" value="Asp_Glu_race"/>
    <property type="match status" value="1"/>
</dbReference>
<dbReference type="STRING" id="745531.A0A0C3S5K4"/>
<organism evidence="2 3">
    <name type="scientific">Phlebiopsis gigantea (strain 11061_1 CR5-6)</name>
    <name type="common">White-rot fungus</name>
    <name type="synonym">Peniophora gigantea</name>
    <dbReference type="NCBI Taxonomy" id="745531"/>
    <lineage>
        <taxon>Eukaryota</taxon>
        <taxon>Fungi</taxon>
        <taxon>Dikarya</taxon>
        <taxon>Basidiomycota</taxon>
        <taxon>Agaricomycotina</taxon>
        <taxon>Agaricomycetes</taxon>
        <taxon>Polyporales</taxon>
        <taxon>Phanerochaetaceae</taxon>
        <taxon>Phlebiopsis</taxon>
    </lineage>
</organism>
<gene>
    <name evidence="2" type="ORF">PHLGIDRAFT_121442</name>
</gene>
<dbReference type="InterPro" id="IPR053714">
    <property type="entry name" value="Iso_Racemase_Enz_sf"/>
</dbReference>
<name>A0A0C3S5K4_PHLG1</name>
<evidence type="ECO:0008006" key="4">
    <source>
        <dbReference type="Google" id="ProtNLM"/>
    </source>
</evidence>
<dbReference type="AlphaFoldDB" id="A0A0C3S5K4"/>
<dbReference type="GO" id="GO:0047661">
    <property type="term" value="F:amino-acid racemase activity"/>
    <property type="evidence" value="ECO:0007669"/>
    <property type="project" value="InterPro"/>
</dbReference>
<dbReference type="InterPro" id="IPR015942">
    <property type="entry name" value="Asp/Glu/hydantoin_racemase"/>
</dbReference>
<reference evidence="2 3" key="1">
    <citation type="journal article" date="2014" name="PLoS Genet.">
        <title>Analysis of the Phlebiopsis gigantea genome, transcriptome and secretome provides insight into its pioneer colonization strategies of wood.</title>
        <authorList>
            <person name="Hori C."/>
            <person name="Ishida T."/>
            <person name="Igarashi K."/>
            <person name="Samejima M."/>
            <person name="Suzuki H."/>
            <person name="Master E."/>
            <person name="Ferreira P."/>
            <person name="Ruiz-Duenas F.J."/>
            <person name="Held B."/>
            <person name="Canessa P."/>
            <person name="Larrondo L.F."/>
            <person name="Schmoll M."/>
            <person name="Druzhinina I.S."/>
            <person name="Kubicek C.P."/>
            <person name="Gaskell J.A."/>
            <person name="Kersten P."/>
            <person name="St John F."/>
            <person name="Glasner J."/>
            <person name="Sabat G."/>
            <person name="Splinter BonDurant S."/>
            <person name="Syed K."/>
            <person name="Yadav J."/>
            <person name="Mgbeahuruike A.C."/>
            <person name="Kovalchuk A."/>
            <person name="Asiegbu F.O."/>
            <person name="Lackner G."/>
            <person name="Hoffmeister D."/>
            <person name="Rencoret J."/>
            <person name="Gutierrez A."/>
            <person name="Sun H."/>
            <person name="Lindquist E."/>
            <person name="Barry K."/>
            <person name="Riley R."/>
            <person name="Grigoriev I.V."/>
            <person name="Henrissat B."/>
            <person name="Kues U."/>
            <person name="Berka R.M."/>
            <person name="Martinez A.T."/>
            <person name="Covert S.F."/>
            <person name="Blanchette R.A."/>
            <person name="Cullen D."/>
        </authorList>
    </citation>
    <scope>NUCLEOTIDE SEQUENCE [LARGE SCALE GENOMIC DNA]</scope>
    <source>
        <strain evidence="2 3">11061_1 CR5-6</strain>
    </source>
</reference>
<dbReference type="InterPro" id="IPR052186">
    <property type="entry name" value="Hydantoin_racemase-like"/>
</dbReference>
<dbReference type="OrthoDB" id="412018at2759"/>
<dbReference type="PANTHER" id="PTHR28047">
    <property type="entry name" value="PROTEIN DCG1"/>
    <property type="match status" value="1"/>
</dbReference>
<evidence type="ECO:0000256" key="1">
    <source>
        <dbReference type="ARBA" id="ARBA00038414"/>
    </source>
</evidence>
<dbReference type="Gene3D" id="3.40.50.12500">
    <property type="match status" value="1"/>
</dbReference>
<proteinExistence type="inferred from homology"/>
<keyword evidence="3" id="KW-1185">Reference proteome</keyword>
<dbReference type="Proteomes" id="UP000053257">
    <property type="component" value="Unassembled WGS sequence"/>
</dbReference>
<comment type="similarity">
    <text evidence="1">Belongs to the HyuE racemase family.</text>
</comment>